<name>A0A4U5JN73_9GAMM</name>
<feature type="signal peptide" evidence="1">
    <location>
        <begin position="1"/>
        <end position="18"/>
    </location>
</feature>
<sequence>MKGALACLLALWIGNAAAVGPADFQGIANHNASVAIHVSENTDSQWGAIVDSANRPDPYLSTLQGPGGWKYWHIYGFLMEQLRSDGTAFDVVFDSDIANGALFVSQADVGADIAAGRVPRHRGEPKYAALFSLSNICSSDAVVAAIDGFVLGGGRAIVGGASYIKAGNCSEWVTPPFSIASVAAPRTLVTAKNSFSSAFPAIATVDPTHQNLWLNQIDDVLPAWLTYRFETGTAAMPIVTQVALQHSTYQDRGFGYTYLIKDFDVQLSANESCADGTFVTVASDVGSQLSGAYQIVSFPAQEARCVRVRITSSYENTPYPGYDTSNWVGLSGFQAFNHYGNALIPNTYAAGPIWRAMGLSATEIDGCFDHIRREDASARDPLLQHFVEDDEARGYRLGRSQTSPGYEQTHHWGQKVALDASAPDGSARVLAVDDPITLDAGCPTADPAKPIFATKQRSRGKYIYSASINSLAGWSMHSSAAYVYGVYRNAINEAHQNRGIPNLRIGAWPWPYKAGFMTRHDHFPHRGFDPASPADDDLVARIERYSDGLAGGNTLRDFPVKGSYFLLNEWSPDGSRIGLPIGSSPCTLSAANDCDAQVAASIGSLLQLGAEIGNHQYVPGQGLTEFTGELARLDAYVGASVNPRIYVSHGAYSHFDADQPDLVGIQTLAQNGVVAKGEDSHGPHPHYALRFSDPAIIVYNDAARHGIVDIPATGLSTRPSLDQWPQRYGLISHEITANPPACNQDSLPARPCMERAADLMYALGGVINLYDHIGDHSPSFSNDGKPDAQEFDAYIRYAQGLPYVLTTSTRGITAWWNDRNDVRASLSRTGATAYRIDLTGNSTLPVSVNLDIPTSAQLQSVTVNGTSRSQCPALGSGNALKSWLTANPHTQCYVREGGALRIGTQAPATVSVAWL</sequence>
<dbReference type="Gene3D" id="2.60.120.260">
    <property type="entry name" value="Galactose-binding domain-like"/>
    <property type="match status" value="1"/>
</dbReference>
<evidence type="ECO:0008006" key="4">
    <source>
        <dbReference type="Google" id="ProtNLM"/>
    </source>
</evidence>
<reference evidence="2 3" key="1">
    <citation type="submission" date="2019-04" db="EMBL/GenBank/DDBJ databases">
        <title>Reference strain of H23.</title>
        <authorList>
            <person name="Luo X."/>
        </authorList>
    </citation>
    <scope>NUCLEOTIDE SEQUENCE [LARGE SCALE GENOMIC DNA]</scope>
    <source>
        <strain evidence="2 3">H23</strain>
    </source>
</reference>
<dbReference type="InterPro" id="IPR008979">
    <property type="entry name" value="Galactose-bd-like_sf"/>
</dbReference>
<proteinExistence type="predicted"/>
<evidence type="ECO:0000313" key="3">
    <source>
        <dbReference type="Proteomes" id="UP000308707"/>
    </source>
</evidence>
<keyword evidence="1" id="KW-0732">Signal</keyword>
<keyword evidence="3" id="KW-1185">Reference proteome</keyword>
<dbReference type="SUPFAM" id="SSF49785">
    <property type="entry name" value="Galactose-binding domain-like"/>
    <property type="match status" value="1"/>
</dbReference>
<evidence type="ECO:0000313" key="2">
    <source>
        <dbReference type="EMBL" id="TKR30226.1"/>
    </source>
</evidence>
<gene>
    <name evidence="2" type="ORF">FCE95_08785</name>
</gene>
<protein>
    <recommendedName>
        <fullName evidence="4">Discoidin domain-containing protein</fullName>
    </recommendedName>
</protein>
<evidence type="ECO:0000256" key="1">
    <source>
        <dbReference type="SAM" id="SignalP"/>
    </source>
</evidence>
<dbReference type="RefSeq" id="WP_137266656.1">
    <property type="nucleotide sequence ID" value="NZ_SZUA01000002.1"/>
</dbReference>
<organism evidence="2 3">
    <name type="scientific">Luteimonas gilva</name>
    <dbReference type="NCBI Taxonomy" id="2572684"/>
    <lineage>
        <taxon>Bacteria</taxon>
        <taxon>Pseudomonadati</taxon>
        <taxon>Pseudomonadota</taxon>
        <taxon>Gammaproteobacteria</taxon>
        <taxon>Lysobacterales</taxon>
        <taxon>Lysobacteraceae</taxon>
        <taxon>Luteimonas</taxon>
    </lineage>
</organism>
<dbReference type="AlphaFoldDB" id="A0A4U5JN73"/>
<comment type="caution">
    <text evidence="2">The sequence shown here is derived from an EMBL/GenBank/DDBJ whole genome shotgun (WGS) entry which is preliminary data.</text>
</comment>
<dbReference type="EMBL" id="SZUA01000002">
    <property type="protein sequence ID" value="TKR30226.1"/>
    <property type="molecule type" value="Genomic_DNA"/>
</dbReference>
<accession>A0A4U5JN73</accession>
<feature type="chain" id="PRO_5020892243" description="Discoidin domain-containing protein" evidence="1">
    <location>
        <begin position="19"/>
        <end position="915"/>
    </location>
</feature>
<dbReference type="Proteomes" id="UP000308707">
    <property type="component" value="Unassembled WGS sequence"/>
</dbReference>